<feature type="domain" description="DUF4139" evidence="1">
    <location>
        <begin position="82"/>
        <end position="348"/>
    </location>
</feature>
<reference evidence="2 3" key="1">
    <citation type="submission" date="2019-03" db="EMBL/GenBank/DDBJ databases">
        <title>Metabolic potential of uncultured bacteria and archaea associated with petroleum seepage in deep-sea sediments.</title>
        <authorList>
            <person name="Dong X."/>
            <person name="Hubert C."/>
        </authorList>
    </citation>
    <scope>NUCLEOTIDE SEQUENCE [LARGE SCALE GENOMIC DNA]</scope>
    <source>
        <strain evidence="2">E29_bin28</strain>
    </source>
</reference>
<dbReference type="AlphaFoldDB" id="A0A523YRM2"/>
<dbReference type="PANTHER" id="PTHR38075:SF1">
    <property type="entry name" value="DUF4139 DOMAIN-CONTAINING PROTEIN"/>
    <property type="match status" value="1"/>
</dbReference>
<proteinExistence type="predicted"/>
<dbReference type="Proteomes" id="UP000316925">
    <property type="component" value="Unassembled WGS sequence"/>
</dbReference>
<evidence type="ECO:0000313" key="3">
    <source>
        <dbReference type="Proteomes" id="UP000316925"/>
    </source>
</evidence>
<comment type="caution">
    <text evidence="2">The sequence shown here is derived from an EMBL/GenBank/DDBJ whole genome shotgun (WGS) entry which is preliminary data.</text>
</comment>
<dbReference type="Pfam" id="PF13598">
    <property type="entry name" value="DUF4139"/>
    <property type="match status" value="1"/>
</dbReference>
<dbReference type="InterPro" id="IPR037291">
    <property type="entry name" value="DUF4139"/>
</dbReference>
<name>A0A523YRM2_UNCAE</name>
<sequence>MAQPSITRLTIFPNNLNLVEKVRRIKLKVGINEITLGPVEKGVILDSVYPQAEGCEFLEQEYSSNSLLSWKVRSEKEEETTLRVVYLTTGLTWKVSYQVAVGKEDRFMDLSAWATVENKSGMDFSQVYLTLTTQLPRQTKQEEEEVSRGNLSESYLSDSKNFSYSPRYPITLRSGEKKRIPLFTSSHIPIKKVYLFDGAKYGEEVREEILLKNSLDLGLGMPLPQGPVYVYKMGLADRINFIGQDILPETPPEKEVRIFLGEAKDLEGERIQTSYQQLPSSEKEFSYKLILYNSADLPMTVEVVEHFYGEWTILESKPENYIKEENFVVYEVEVPARQTQEIQYKVRAK</sequence>
<gene>
    <name evidence="2" type="ORF">E3J33_00635</name>
</gene>
<organism evidence="2 3">
    <name type="scientific">Aerophobetes bacterium</name>
    <dbReference type="NCBI Taxonomy" id="2030807"/>
    <lineage>
        <taxon>Bacteria</taxon>
        <taxon>Candidatus Aerophobota</taxon>
    </lineage>
</organism>
<evidence type="ECO:0000259" key="1">
    <source>
        <dbReference type="Pfam" id="PF13598"/>
    </source>
</evidence>
<dbReference type="EMBL" id="SOIJ01000031">
    <property type="protein sequence ID" value="TET94143.1"/>
    <property type="molecule type" value="Genomic_DNA"/>
</dbReference>
<dbReference type="PANTHER" id="PTHR38075">
    <property type="entry name" value="DUF4139 DOMAIN-CONTAINING PROTEIN"/>
    <property type="match status" value="1"/>
</dbReference>
<accession>A0A523YRM2</accession>
<evidence type="ECO:0000313" key="2">
    <source>
        <dbReference type="EMBL" id="TET94143.1"/>
    </source>
</evidence>
<protein>
    <submittedName>
        <fullName evidence="2">DUF4139 domain-containing protein</fullName>
    </submittedName>
</protein>